<dbReference type="GO" id="GO:0071949">
    <property type="term" value="F:FAD binding"/>
    <property type="evidence" value="ECO:0007669"/>
    <property type="project" value="InterPro"/>
</dbReference>
<feature type="domain" description="FAD-binding" evidence="6">
    <location>
        <begin position="6"/>
        <end position="360"/>
    </location>
</feature>
<dbReference type="PRINTS" id="PR00420">
    <property type="entry name" value="RNGMNOXGNASE"/>
</dbReference>
<proteinExistence type="predicted"/>
<evidence type="ECO:0000259" key="6">
    <source>
        <dbReference type="Pfam" id="PF01494"/>
    </source>
</evidence>
<protein>
    <recommendedName>
        <fullName evidence="6">FAD-binding domain-containing protein</fullName>
    </recommendedName>
</protein>
<feature type="region of interest" description="Disordered" evidence="5">
    <location>
        <begin position="91"/>
        <end position="118"/>
    </location>
</feature>
<accession>A0A318YTD0</accession>
<dbReference type="InterPro" id="IPR050641">
    <property type="entry name" value="RIFMO-like"/>
</dbReference>
<sequence>MQIQQPIIIVGGNVVGLSAALSLAVHKVPSIIIEKHIEISKHPRAIGFTSRTMEIFRTFGCVNKIPQVPRDFELKRARVESLSGQWYESTTWDDTGMKEDSEKKSRGPSTDDDVESPRMEYSQFPGAAIPQDQLESILEEAALQHGVEIRRGFTAVHVEQDATGVTVTVTDAHGETSQLRGRYLIAADGNRSDVREQLNIPRHGRGHLQTMRSVLFRADLEELCKGVKQFTIEQPDLKAFLTTYSDGRWVLMFYDDVDRDEQTLIAEIHKAVGRNDIAIDFITTGRWELAALIADKFQDGRIFLAGDAAHTLPPNRGGYGANTGIHDVDNLAWKLASVLSGQSTPELLETYDTERRPVAQLRHDQIFVRSDYKIHLNEKSVTGEKLDNDAMEFGELYKSRGFFGVSDDLPPAKKPDEWAGQPGTHVPHFWVKKDEEVVSIQYLLGSRHWTLVSEEIGWRKVVAWVNERSPVQMKCMQIGADVGISDIEVFRQTMGLPSKGASLIRPDGYIAWRTTDMPSEPFKILHDVLSQVAFAKSI</sequence>
<dbReference type="GeneID" id="37125061"/>
<gene>
    <name evidence="7" type="ORF">BO87DRAFT_373676</name>
</gene>
<organism evidence="7 8">
    <name type="scientific">Aspergillus neoniger (strain CBS 115656)</name>
    <dbReference type="NCBI Taxonomy" id="1448310"/>
    <lineage>
        <taxon>Eukaryota</taxon>
        <taxon>Fungi</taxon>
        <taxon>Dikarya</taxon>
        <taxon>Ascomycota</taxon>
        <taxon>Pezizomycotina</taxon>
        <taxon>Eurotiomycetes</taxon>
        <taxon>Eurotiomycetidae</taxon>
        <taxon>Eurotiales</taxon>
        <taxon>Aspergillaceae</taxon>
        <taxon>Aspergillus</taxon>
        <taxon>Aspergillus subgen. Circumdati</taxon>
    </lineage>
</organism>
<dbReference type="EMBL" id="KZ821450">
    <property type="protein sequence ID" value="PYH37237.1"/>
    <property type="molecule type" value="Genomic_DNA"/>
</dbReference>
<comment type="cofactor">
    <cofactor evidence="1">
        <name>FAD</name>
        <dbReference type="ChEBI" id="CHEBI:57692"/>
    </cofactor>
</comment>
<dbReference type="Proteomes" id="UP000247647">
    <property type="component" value="Unassembled WGS sequence"/>
</dbReference>
<evidence type="ECO:0000256" key="5">
    <source>
        <dbReference type="SAM" id="MobiDB-lite"/>
    </source>
</evidence>
<dbReference type="SUPFAM" id="SSF51905">
    <property type="entry name" value="FAD/NAD(P)-binding domain"/>
    <property type="match status" value="1"/>
</dbReference>
<evidence type="ECO:0000256" key="3">
    <source>
        <dbReference type="ARBA" id="ARBA00022827"/>
    </source>
</evidence>
<dbReference type="Gene3D" id="3.30.9.10">
    <property type="entry name" value="D-Amino Acid Oxidase, subunit A, domain 2"/>
    <property type="match status" value="1"/>
</dbReference>
<dbReference type="PANTHER" id="PTHR43004">
    <property type="entry name" value="TRK SYSTEM POTASSIUM UPTAKE PROTEIN"/>
    <property type="match status" value="1"/>
</dbReference>
<dbReference type="PANTHER" id="PTHR43004:SF19">
    <property type="entry name" value="BINDING MONOOXYGENASE, PUTATIVE (JCVI)-RELATED"/>
    <property type="match status" value="1"/>
</dbReference>
<evidence type="ECO:0000256" key="4">
    <source>
        <dbReference type="ARBA" id="ARBA00023002"/>
    </source>
</evidence>
<dbReference type="Gene3D" id="3.50.50.60">
    <property type="entry name" value="FAD/NAD(P)-binding domain"/>
    <property type="match status" value="1"/>
</dbReference>
<dbReference type="GO" id="GO:0016709">
    <property type="term" value="F:oxidoreductase activity, acting on paired donors, with incorporation or reduction of molecular oxygen, NAD(P)H as one donor, and incorporation of one atom of oxygen"/>
    <property type="evidence" value="ECO:0007669"/>
    <property type="project" value="UniProtKB-ARBA"/>
</dbReference>
<dbReference type="InterPro" id="IPR036188">
    <property type="entry name" value="FAD/NAD-bd_sf"/>
</dbReference>
<dbReference type="RefSeq" id="XP_025482715.1">
    <property type="nucleotide sequence ID" value="XM_025622605.1"/>
</dbReference>
<dbReference type="AlphaFoldDB" id="A0A318YTD0"/>
<evidence type="ECO:0000256" key="1">
    <source>
        <dbReference type="ARBA" id="ARBA00001974"/>
    </source>
</evidence>
<dbReference type="InterPro" id="IPR002938">
    <property type="entry name" value="FAD-bd"/>
</dbReference>
<name>A0A318YTD0_ASPNB</name>
<keyword evidence="2" id="KW-0285">Flavoprotein</keyword>
<evidence type="ECO:0000313" key="7">
    <source>
        <dbReference type="EMBL" id="PYH37237.1"/>
    </source>
</evidence>
<reference evidence="7" key="1">
    <citation type="submission" date="2016-12" db="EMBL/GenBank/DDBJ databases">
        <title>The genomes of Aspergillus section Nigri reveals drivers in fungal speciation.</title>
        <authorList>
            <consortium name="DOE Joint Genome Institute"/>
            <person name="Vesth T.C."/>
            <person name="Nybo J."/>
            <person name="Theobald S."/>
            <person name="Brandl J."/>
            <person name="Frisvad J.C."/>
            <person name="Nielsen K.F."/>
            <person name="Lyhne E.K."/>
            <person name="Kogle M.E."/>
            <person name="Kuo A."/>
            <person name="Riley R."/>
            <person name="Clum A."/>
            <person name="Nolan M."/>
            <person name="Lipzen A."/>
            <person name="Salamov A."/>
            <person name="Henrissat B."/>
            <person name="Wiebenga A."/>
            <person name="De Vries R.P."/>
            <person name="Grigoriev I.V."/>
            <person name="Mortensen U.H."/>
            <person name="Andersen M.R."/>
            <person name="Baker S.E."/>
        </authorList>
    </citation>
    <scope>NUCLEOTIDE SEQUENCE [LARGE SCALE GENOMIC DNA]</scope>
    <source>
        <strain evidence="7">CBS 115656</strain>
    </source>
</reference>
<dbReference type="Pfam" id="PF01494">
    <property type="entry name" value="FAD_binding_3"/>
    <property type="match status" value="1"/>
</dbReference>
<dbReference type="Gene3D" id="3.40.30.120">
    <property type="match status" value="1"/>
</dbReference>
<evidence type="ECO:0000256" key="2">
    <source>
        <dbReference type="ARBA" id="ARBA00022630"/>
    </source>
</evidence>
<evidence type="ECO:0000313" key="8">
    <source>
        <dbReference type="Proteomes" id="UP000247647"/>
    </source>
</evidence>
<feature type="compositionally biased region" description="Basic and acidic residues" evidence="5">
    <location>
        <begin position="95"/>
        <end position="105"/>
    </location>
</feature>
<keyword evidence="4" id="KW-0560">Oxidoreductase</keyword>
<dbReference type="OrthoDB" id="2690153at2759"/>
<keyword evidence="8" id="KW-1185">Reference proteome</keyword>
<dbReference type="Pfam" id="PF21274">
    <property type="entry name" value="Rng_hyd_C"/>
    <property type="match status" value="1"/>
</dbReference>
<keyword evidence="3" id="KW-0274">FAD</keyword>